<name>A0AA86P702_9EUKA</name>
<dbReference type="PRINTS" id="PR00368">
    <property type="entry name" value="FADPNR"/>
</dbReference>
<dbReference type="PRINTS" id="PR00411">
    <property type="entry name" value="PNDRDTASEI"/>
</dbReference>
<gene>
    <name evidence="4" type="ORF">HINF_LOCUS20375</name>
    <name evidence="5" type="ORF">HINF_LOCUS70318</name>
</gene>
<protein>
    <submittedName>
        <fullName evidence="4">Glycerol-3-phosphate dehydrogenase</fullName>
    </submittedName>
    <submittedName>
        <fullName evidence="5">Glycerol-3-phosphate_dehydrogenase</fullName>
    </submittedName>
</protein>
<dbReference type="EMBL" id="CATOUU010000523">
    <property type="protein sequence ID" value="CAI9932730.1"/>
    <property type="molecule type" value="Genomic_DNA"/>
</dbReference>
<sequence length="1065" mass="115241">MSNYDVVIVGAGCVGSFTAFYASKYNLSVCLLESKAEPAMGTTNANSGIVHAGHNTAKNTLKAKLVDRGNALITDLADKLNFGFKQCGELVVARSEAEYDKLEEMRLYSASIGVPIEQWDEQKIRAEEPNLHQNIKKALFAPTAGVVNPYELTVAAVNSAVKNGAKLVCNCKVSNIVKQNAGYLLQTNKGEFKAKVVVNCAGLYADEIAKMVDPSSPITIIPRKGEEFILDKDYQGLVKRVIFPLPTGTSKGTLVIPTVDGTIMVGPTAEVVQNKEDRATSSEGMNKVFGMVQQLVPMINPGMVISSFAGCRAVDVSEDFVINQKDGFINAAGMQSPGLTASPAIGQVLVEEMLKNFANATEKTNWTYAPLHKKFNNMDLKGKEEFATSDCNHTKIICSCEMVTEADVQNAITDGAVTLDGVKTRTRAGMGRCQGGFCSSRIVEILADRTGLTEQQITKRGDQTALSVGKIGNNSSTSVFQGVKEYIPIPTAQSKPVTLSKNENMNQILSSCEADIIIVGAGPAGLAAGLSAVTQDKSKKVLILERAERSGGILLQCIHGGFGLKRFGKELTGPEYSEMLTDQCVDAGANIVLNAYVTQINKLEHGYTVTCVVQGLGLRQFTSKALVSAVGCRERTRHGVRIQGTRPSGLYTAGLGQAMINLNGQLPGKKIVILGSGDIGLIMARRCTLEGANVIGVYELLPRCSGLERNVAQCLTDFNIPLHLSKTVVEVKGKDRVEAVIMAEVDPVTLRPDMTKTETIECDCLLLSVGLIPQTKLTVQAGGLLHDKTRNPIVDSYKRITETSFACGNCLQVHDLADDAAEEGEIAGFVAVEALKHDTPSEKVPVTQSKDILFTVPQSLYVAEKTLIQQKISMRVAKPFGKIVMKAFYGDVEVGKEEVEEAVPAEMIHVKIDQDTLSKSYKQDQSKQIELRVEVIPEEHHESANQNEKVLTCIVCPRGCKIHVKVNESNEIEEIKGNSCPRGEKYARQEHIEPFRVFSSTVDVQGSTIMKRLPVKLSKPVPRSKLIQVADAIKQIQVTAPIRMGQVVSKNILGLCDIVACCSVE</sequence>
<feature type="domain" description="FAD dependent oxidoreductase" evidence="1">
    <location>
        <begin position="5"/>
        <end position="351"/>
    </location>
</feature>
<proteinExistence type="predicted"/>
<dbReference type="InterPro" id="IPR036188">
    <property type="entry name" value="FAD/NAD-bd_sf"/>
</dbReference>
<dbReference type="Gene3D" id="3.50.50.60">
    <property type="entry name" value="FAD/NAD(P)-binding domain"/>
    <property type="match status" value="3"/>
</dbReference>
<dbReference type="CDD" id="cd19946">
    <property type="entry name" value="GlpA-like_Fer2_BFD-like"/>
    <property type="match status" value="1"/>
</dbReference>
<dbReference type="Gene3D" id="3.10.530.10">
    <property type="entry name" value="CPE0013-like"/>
    <property type="match status" value="1"/>
</dbReference>
<evidence type="ECO:0000313" key="5">
    <source>
        <dbReference type="EMBL" id="CAL6099936.1"/>
    </source>
</evidence>
<dbReference type="SUPFAM" id="SSF54373">
    <property type="entry name" value="FAD-linked reductases, C-terminal domain"/>
    <property type="match status" value="1"/>
</dbReference>
<comment type="caution">
    <text evidence="4">The sequence shown here is derived from an EMBL/GenBank/DDBJ whole genome shotgun (WGS) entry which is preliminary data.</text>
</comment>
<dbReference type="Proteomes" id="UP001642409">
    <property type="component" value="Unassembled WGS sequence"/>
</dbReference>
<accession>A0AA86P702</accession>
<dbReference type="AlphaFoldDB" id="A0AA86P702"/>
<dbReference type="SUPFAM" id="SSF160148">
    <property type="entry name" value="CPE0013-like"/>
    <property type="match status" value="1"/>
</dbReference>
<reference evidence="4" key="1">
    <citation type="submission" date="2023-06" db="EMBL/GenBank/DDBJ databases">
        <authorList>
            <person name="Kurt Z."/>
        </authorList>
    </citation>
    <scope>NUCLEOTIDE SEQUENCE</scope>
</reference>
<feature type="domain" description="BFD-like [2Fe-2S]-binding" evidence="2">
    <location>
        <begin position="396"/>
        <end position="447"/>
    </location>
</feature>
<evidence type="ECO:0000313" key="6">
    <source>
        <dbReference type="Proteomes" id="UP001642409"/>
    </source>
</evidence>
<dbReference type="SUPFAM" id="SSF51905">
    <property type="entry name" value="FAD/NAD(P)-binding domain"/>
    <property type="match status" value="2"/>
</dbReference>
<dbReference type="PANTHER" id="PTHR42720:SF1">
    <property type="entry name" value="GLYCEROL 3-PHOSPHATE OXIDASE"/>
    <property type="match status" value="1"/>
</dbReference>
<dbReference type="Gene3D" id="3.30.9.10">
    <property type="entry name" value="D-Amino Acid Oxidase, subunit A, domain 2"/>
    <property type="match status" value="1"/>
</dbReference>
<reference evidence="5 6" key="2">
    <citation type="submission" date="2024-07" db="EMBL/GenBank/DDBJ databases">
        <authorList>
            <person name="Akdeniz Z."/>
        </authorList>
    </citation>
    <scope>NUCLEOTIDE SEQUENCE [LARGE SCALE GENOMIC DNA]</scope>
</reference>
<dbReference type="InterPro" id="IPR012460">
    <property type="entry name" value="DUF1667"/>
</dbReference>
<evidence type="ECO:0000259" key="1">
    <source>
        <dbReference type="Pfam" id="PF01266"/>
    </source>
</evidence>
<feature type="domain" description="FAD/NAD(P)-binding" evidence="3">
    <location>
        <begin position="515"/>
        <end position="824"/>
    </location>
</feature>
<dbReference type="InterPro" id="IPR007419">
    <property type="entry name" value="BFD-like_2Fe2S-bd_dom"/>
</dbReference>
<dbReference type="InterPro" id="IPR041854">
    <property type="entry name" value="BFD-like_2Fe2S-bd_dom_sf"/>
</dbReference>
<dbReference type="Pfam" id="PF04324">
    <property type="entry name" value="Fer2_BFD"/>
    <property type="match status" value="1"/>
</dbReference>
<dbReference type="InterPro" id="IPR023753">
    <property type="entry name" value="FAD/NAD-binding_dom"/>
</dbReference>
<evidence type="ECO:0000259" key="3">
    <source>
        <dbReference type="Pfam" id="PF07992"/>
    </source>
</evidence>
<dbReference type="Gene3D" id="1.10.10.1100">
    <property type="entry name" value="BFD-like [2Fe-2S]-binding domain"/>
    <property type="match status" value="1"/>
</dbReference>
<evidence type="ECO:0000259" key="2">
    <source>
        <dbReference type="Pfam" id="PF04324"/>
    </source>
</evidence>
<dbReference type="InterPro" id="IPR036593">
    <property type="entry name" value="CPE0013-like_sf"/>
</dbReference>
<organism evidence="4">
    <name type="scientific">Hexamita inflata</name>
    <dbReference type="NCBI Taxonomy" id="28002"/>
    <lineage>
        <taxon>Eukaryota</taxon>
        <taxon>Metamonada</taxon>
        <taxon>Diplomonadida</taxon>
        <taxon>Hexamitidae</taxon>
        <taxon>Hexamitinae</taxon>
        <taxon>Hexamita</taxon>
    </lineage>
</organism>
<dbReference type="InterPro" id="IPR052745">
    <property type="entry name" value="G3P_Oxidase/Oxidoreductase"/>
</dbReference>
<dbReference type="Pfam" id="PF07992">
    <property type="entry name" value="Pyr_redox_2"/>
    <property type="match status" value="1"/>
</dbReference>
<evidence type="ECO:0000313" key="4">
    <source>
        <dbReference type="EMBL" id="CAI9932730.1"/>
    </source>
</evidence>
<keyword evidence="6" id="KW-1185">Reference proteome</keyword>
<dbReference type="EMBL" id="CAXDID020000525">
    <property type="protein sequence ID" value="CAL6099936.1"/>
    <property type="molecule type" value="Genomic_DNA"/>
</dbReference>
<dbReference type="PANTHER" id="PTHR42720">
    <property type="entry name" value="GLYCEROL-3-PHOSPHATE DEHYDROGENASE"/>
    <property type="match status" value="1"/>
</dbReference>
<dbReference type="GO" id="GO:0016491">
    <property type="term" value="F:oxidoreductase activity"/>
    <property type="evidence" value="ECO:0007669"/>
    <property type="project" value="InterPro"/>
</dbReference>
<dbReference type="Pfam" id="PF01266">
    <property type="entry name" value="DAO"/>
    <property type="match status" value="1"/>
</dbReference>
<dbReference type="InterPro" id="IPR006076">
    <property type="entry name" value="FAD-dep_OxRdtase"/>
</dbReference>
<dbReference type="Pfam" id="PF07892">
    <property type="entry name" value="DUF1667"/>
    <property type="match status" value="1"/>
</dbReference>